<organism evidence="1 2">
    <name type="scientific">Sphagnum jensenii</name>
    <dbReference type="NCBI Taxonomy" id="128206"/>
    <lineage>
        <taxon>Eukaryota</taxon>
        <taxon>Viridiplantae</taxon>
        <taxon>Streptophyta</taxon>
        <taxon>Embryophyta</taxon>
        <taxon>Bryophyta</taxon>
        <taxon>Sphagnophytina</taxon>
        <taxon>Sphagnopsida</taxon>
        <taxon>Sphagnales</taxon>
        <taxon>Sphagnaceae</taxon>
        <taxon>Sphagnum</taxon>
    </lineage>
</organism>
<sequence length="629" mass="68260">MEATVDVLMQGAAATVMQHQQQQNNPGLGGGLGLGLEWAACVAVVATTLVVALVSVKRRDPSSTGIHKSGRGQVRLQLKSISSSSSGNCVVTTSRLFSAELNLSDASSRSNQISIHQEPPADNNKGEIAVAAAAAVRSSESLPADCISASGSCVLNTEMVFKFEKTTTTATTTSLVPKHSVFCNVASGDEGLLKAARRECRPFVGCSRWTLNRAESSLHTEGIQFFLSLEPRIEEIKWNPEMGMEATNASLRRHQDHHQKQLSSPCVHKPLQRARSSSAVKVTREEWAAHSLSQSSLSLPHHHPDDESCCCCLGLLKPPSAAAHGYWNSLLRLRTQDAMLCSTLRRFNVTSSTPKSVELSPILRDLDHIITLKKDVVRIWDAASRKVLVSCHLPKLNNGHGGFGSTSSSFDVHCDSKTAALGSLDGDLSLVDLQTAMCYSQFQGSQSGCGIQSLVFNSWSSSAPNTLITDQYTTISTSGPAFDNGLGYSLSLWDTRTNDRQMHANLKSANTEVHSLMMQEHKVFMKNKMLGASALDLRMSGASVVRTVPLEYESLKAIGFHKEHGISSIANGNWWDDDIQQDFLGDDEDEDPDWDFENQNGSKVAEGSSLLERCVQAVTRSFSSKPIGR</sequence>
<protein>
    <submittedName>
        <fullName evidence="1">Uncharacterized protein</fullName>
    </submittedName>
</protein>
<evidence type="ECO:0000313" key="1">
    <source>
        <dbReference type="EMBL" id="CAK9867404.1"/>
    </source>
</evidence>
<gene>
    <name evidence="1" type="ORF">CSSPJE1EN2_LOCUS10399</name>
</gene>
<dbReference type="InterPro" id="IPR015943">
    <property type="entry name" value="WD40/YVTN_repeat-like_dom_sf"/>
</dbReference>
<keyword evidence="2" id="KW-1185">Reference proteome</keyword>
<name>A0ABP1AXZ1_9BRYO</name>
<evidence type="ECO:0000313" key="2">
    <source>
        <dbReference type="Proteomes" id="UP001497522"/>
    </source>
</evidence>
<accession>A0ABP1AXZ1</accession>
<proteinExistence type="predicted"/>
<dbReference type="Proteomes" id="UP001497522">
    <property type="component" value="Chromosome 17"/>
</dbReference>
<reference evidence="1" key="1">
    <citation type="submission" date="2024-03" db="EMBL/GenBank/DDBJ databases">
        <authorList>
            <consortium name="ELIXIR-Norway"/>
            <consortium name="Elixir Norway"/>
        </authorList>
    </citation>
    <scope>NUCLEOTIDE SEQUENCE</scope>
</reference>
<dbReference type="Gene3D" id="2.130.10.10">
    <property type="entry name" value="YVTN repeat-like/Quinoprotein amine dehydrogenase"/>
    <property type="match status" value="1"/>
</dbReference>
<dbReference type="SUPFAM" id="SSF50978">
    <property type="entry name" value="WD40 repeat-like"/>
    <property type="match status" value="1"/>
</dbReference>
<dbReference type="InterPro" id="IPR036322">
    <property type="entry name" value="WD40_repeat_dom_sf"/>
</dbReference>
<dbReference type="EMBL" id="OZ023718">
    <property type="protein sequence ID" value="CAK9867404.1"/>
    <property type="molecule type" value="Genomic_DNA"/>
</dbReference>